<dbReference type="InterPro" id="IPR038750">
    <property type="entry name" value="YczE/YyaS-like"/>
</dbReference>
<keyword evidence="1" id="KW-1133">Transmembrane helix</keyword>
<evidence type="ECO:0000313" key="3">
    <source>
        <dbReference type="Proteomes" id="UP000474967"/>
    </source>
</evidence>
<feature type="transmembrane region" description="Helical" evidence="1">
    <location>
        <begin position="76"/>
        <end position="97"/>
    </location>
</feature>
<feature type="transmembrane region" description="Helical" evidence="1">
    <location>
        <begin position="12"/>
        <end position="31"/>
    </location>
</feature>
<dbReference type="EMBL" id="JAAGWY010000001">
    <property type="protein sequence ID" value="NEN04847.1"/>
    <property type="molecule type" value="Genomic_DNA"/>
</dbReference>
<feature type="transmembrane region" description="Helical" evidence="1">
    <location>
        <begin position="173"/>
        <end position="195"/>
    </location>
</feature>
<dbReference type="PANTHER" id="PTHR40078">
    <property type="entry name" value="INTEGRAL MEMBRANE PROTEIN-RELATED"/>
    <property type="match status" value="1"/>
</dbReference>
<dbReference type="RefSeq" id="WP_163287937.1">
    <property type="nucleotide sequence ID" value="NZ_JAAGWY010000001.1"/>
</dbReference>
<proteinExistence type="predicted"/>
<dbReference type="AlphaFoldDB" id="A0A6L9XU87"/>
<feature type="transmembrane region" description="Helical" evidence="1">
    <location>
        <begin position="51"/>
        <end position="69"/>
    </location>
</feature>
<evidence type="ECO:0000256" key="1">
    <source>
        <dbReference type="SAM" id="Phobius"/>
    </source>
</evidence>
<sequence>MNSRLLLTRRLTQLLIGLFAYGIAISMMVRAGIGVSPWDVLAQGLSLKTGIPFGLITNIVGLVVLLFWIPLRQRPGLGTVLNVLLIGPAAQLGLWLIPQQTELWAEVALFTGGLLLLAVATGLYIGPRMGPGPRDGLMTGLHARTGWPIWSVRTGIEVTVLIIGWILGGNLGVGTLAFALLIGPLCSLTLPLFAIRLPEAAKASSEERELEGSAEQATQYDLREGIFIESDAASHDRVMRRATSSTIGANGPDRARPVRRADARTIAAYWLDDRLFGSARRGRPAPAPHH</sequence>
<feature type="transmembrane region" description="Helical" evidence="1">
    <location>
        <begin position="103"/>
        <end position="126"/>
    </location>
</feature>
<organism evidence="2 3">
    <name type="scientific">Leifsonia tongyongensis</name>
    <dbReference type="NCBI Taxonomy" id="1268043"/>
    <lineage>
        <taxon>Bacteria</taxon>
        <taxon>Bacillati</taxon>
        <taxon>Actinomycetota</taxon>
        <taxon>Actinomycetes</taxon>
        <taxon>Micrococcales</taxon>
        <taxon>Microbacteriaceae</taxon>
        <taxon>Leifsonia</taxon>
    </lineage>
</organism>
<protein>
    <submittedName>
        <fullName evidence="2">Membrane protein</fullName>
    </submittedName>
</protein>
<reference evidence="2 3" key="1">
    <citation type="journal article" date="2014" name="J. Microbiol.">
        <title>Diaminobutyricibacter tongyongensis gen. nov., sp. nov. and Homoserinibacter gongjuensis gen. nov., sp. nov. belong to the family Microbacteriaceae.</title>
        <authorList>
            <person name="Kim S.J."/>
            <person name="Ahn J.H."/>
            <person name="Weon H.Y."/>
            <person name="Hamada M."/>
            <person name="Suzuki K."/>
            <person name="Kwon S.W."/>
        </authorList>
    </citation>
    <scope>NUCLEOTIDE SEQUENCE [LARGE SCALE GENOMIC DNA]</scope>
    <source>
        <strain evidence="2 3">NBRC 108724</strain>
    </source>
</reference>
<keyword evidence="1" id="KW-0812">Transmembrane</keyword>
<dbReference type="PANTHER" id="PTHR40078:SF1">
    <property type="entry name" value="INTEGRAL MEMBRANE PROTEIN"/>
    <property type="match status" value="1"/>
</dbReference>
<keyword evidence="3" id="KW-1185">Reference proteome</keyword>
<name>A0A6L9XU87_9MICO</name>
<keyword evidence="1" id="KW-0472">Membrane</keyword>
<evidence type="ECO:0000313" key="2">
    <source>
        <dbReference type="EMBL" id="NEN04847.1"/>
    </source>
</evidence>
<feature type="transmembrane region" description="Helical" evidence="1">
    <location>
        <begin position="147"/>
        <end position="167"/>
    </location>
</feature>
<dbReference type="Pfam" id="PF19700">
    <property type="entry name" value="DUF6198"/>
    <property type="match status" value="1"/>
</dbReference>
<accession>A0A6L9XU87</accession>
<dbReference type="Proteomes" id="UP000474967">
    <property type="component" value="Unassembled WGS sequence"/>
</dbReference>
<comment type="caution">
    <text evidence="2">The sequence shown here is derived from an EMBL/GenBank/DDBJ whole genome shotgun (WGS) entry which is preliminary data.</text>
</comment>
<gene>
    <name evidence="2" type="ORF">G3T36_03085</name>
</gene>